<feature type="compositionally biased region" description="Pro residues" evidence="1">
    <location>
        <begin position="81"/>
        <end position="99"/>
    </location>
</feature>
<dbReference type="Proteomes" id="UP001521184">
    <property type="component" value="Unassembled WGS sequence"/>
</dbReference>
<dbReference type="EMBL" id="JAKEKT020000090">
    <property type="protein sequence ID" value="KAL1637320.1"/>
    <property type="molecule type" value="Genomic_DNA"/>
</dbReference>
<feature type="compositionally biased region" description="Acidic residues" evidence="1">
    <location>
        <begin position="133"/>
        <end position="143"/>
    </location>
</feature>
<protein>
    <submittedName>
        <fullName evidence="2">Uncharacterized protein</fullName>
    </submittedName>
</protein>
<evidence type="ECO:0000256" key="1">
    <source>
        <dbReference type="SAM" id="MobiDB-lite"/>
    </source>
</evidence>
<organism evidence="2 3">
    <name type="scientific">Diplodia intermedia</name>
    <dbReference type="NCBI Taxonomy" id="856260"/>
    <lineage>
        <taxon>Eukaryota</taxon>
        <taxon>Fungi</taxon>
        <taxon>Dikarya</taxon>
        <taxon>Ascomycota</taxon>
        <taxon>Pezizomycotina</taxon>
        <taxon>Dothideomycetes</taxon>
        <taxon>Dothideomycetes incertae sedis</taxon>
        <taxon>Botryosphaeriales</taxon>
        <taxon>Botryosphaeriaceae</taxon>
        <taxon>Diplodia</taxon>
    </lineage>
</organism>
<feature type="compositionally biased region" description="Pro residues" evidence="1">
    <location>
        <begin position="54"/>
        <end position="70"/>
    </location>
</feature>
<evidence type="ECO:0000313" key="3">
    <source>
        <dbReference type="Proteomes" id="UP001521184"/>
    </source>
</evidence>
<reference evidence="2 3" key="1">
    <citation type="journal article" date="2023" name="Plant Dis.">
        <title>First Report of Diplodia intermedia Causing Canker and Dieback Diseases on Apple Trees in Canada.</title>
        <authorList>
            <person name="Ellouze W."/>
            <person name="Ilyukhin E."/>
            <person name="Sulman M."/>
            <person name="Ali S."/>
        </authorList>
    </citation>
    <scope>NUCLEOTIDE SEQUENCE [LARGE SCALE GENOMIC DNA]</scope>
    <source>
        <strain evidence="2 3">M45-28</strain>
    </source>
</reference>
<gene>
    <name evidence="2" type="ORF">SLS58_009329</name>
</gene>
<accession>A0ABR3TCT4</accession>
<proteinExistence type="predicted"/>
<feature type="region of interest" description="Disordered" evidence="1">
    <location>
        <begin position="46"/>
        <end position="165"/>
    </location>
</feature>
<keyword evidence="3" id="KW-1185">Reference proteome</keyword>
<sequence>MSRFPPHAWHGAYGGYQPPDFLDPMLAGGPGFFDGPPMFPPPHHPFMGGGGGGGPPPFFGGGGGPPPGPPGDDDGHGFGGMPPPPPPHGFFPPHGPPPFRRGGGGGGGGFMAAPWMAAPGFGGGPNWHFGSDGDGDDDNDGSDGDAANPKTLPRRTGGGGRAGVGLIYNPKQTRLHVFRKTEIGPWKDGARRGVAVPARKMGGFNIWDADVGWSVRQLLEHLGKGDDAWAVSEVTEAGNGRWYKGSTIAYKDERAAETLSKQGWTERRGRGLGQAPVWLVLHKVE</sequence>
<comment type="caution">
    <text evidence="2">The sequence shown here is derived from an EMBL/GenBank/DDBJ whole genome shotgun (WGS) entry which is preliminary data.</text>
</comment>
<name>A0ABR3TCT4_9PEZI</name>
<feature type="compositionally biased region" description="Gly residues" evidence="1">
    <location>
        <begin position="101"/>
        <end position="110"/>
    </location>
</feature>
<evidence type="ECO:0000313" key="2">
    <source>
        <dbReference type="EMBL" id="KAL1637320.1"/>
    </source>
</evidence>